<dbReference type="InterPro" id="IPR020821">
    <property type="entry name" value="ENPP1-3/EXOG-like_nuc-like"/>
</dbReference>
<keyword evidence="4" id="KW-1185">Reference proteome</keyword>
<feature type="domain" description="ENPP1-3/EXOG-like endonuclease/phosphodiesterase" evidence="2">
    <location>
        <begin position="58"/>
        <end position="267"/>
    </location>
</feature>
<dbReference type="InterPro" id="IPR044925">
    <property type="entry name" value="His-Me_finger_sf"/>
</dbReference>
<evidence type="ECO:0000259" key="3">
    <source>
        <dbReference type="SMART" id="SM00892"/>
    </source>
</evidence>
<feature type="domain" description="DNA/RNA non-specific endonuclease/pyrophosphatase/phosphodiesterase" evidence="3">
    <location>
        <begin position="57"/>
        <end position="259"/>
    </location>
</feature>
<sequence>MLLGLLLICVGWHTMPGGAEVVTSFEETCPRFFFRETPPRIGLTPAHLVRICQRYRNQYRYATMYDRPNYIPLYSAYIYNPGKAKRPQNWMVEPQLVHLSLQPEMTSEKDLLKKHITRAELRESQAVLQDYKNLIDYNRGHLNPNSHQSDPDAKKSTFTLTNIVPQYAKLNSISWKKYEQQTMQSSSQGCKETFAVVGAVPGNNYVAGGRVNKPSHLWSAACCYIDNNHIRSWAIIARNDEDVVEHLTLGQLEEKLAELYQQNGISLFHSDCPRH</sequence>
<feature type="chain" id="PRO_5046412874" evidence="1">
    <location>
        <begin position="20"/>
        <end position="275"/>
    </location>
</feature>
<dbReference type="InterPro" id="IPR001604">
    <property type="entry name" value="Endo_G_ENPP1-like_dom"/>
</dbReference>
<dbReference type="Pfam" id="PF01223">
    <property type="entry name" value="Endonuclease_NS"/>
    <property type="match status" value="1"/>
</dbReference>
<dbReference type="PANTHER" id="PTHR21472">
    <property type="entry name" value="ENDONUCLEASE DOMAIN-CONTAINING 1 PROTEIN ENDOD1"/>
    <property type="match status" value="1"/>
</dbReference>
<dbReference type="GeneID" id="107121716"/>
<dbReference type="SMART" id="SM00477">
    <property type="entry name" value="NUC"/>
    <property type="match status" value="1"/>
</dbReference>
<organism evidence="4 5">
    <name type="scientific">Gekko japonicus</name>
    <name type="common">Schlegel's Japanese gecko</name>
    <dbReference type="NCBI Taxonomy" id="146911"/>
    <lineage>
        <taxon>Eukaryota</taxon>
        <taxon>Metazoa</taxon>
        <taxon>Chordata</taxon>
        <taxon>Craniata</taxon>
        <taxon>Vertebrata</taxon>
        <taxon>Euteleostomi</taxon>
        <taxon>Lepidosauria</taxon>
        <taxon>Squamata</taxon>
        <taxon>Bifurcata</taxon>
        <taxon>Gekkota</taxon>
        <taxon>Gekkonidae</taxon>
        <taxon>Gekkoninae</taxon>
        <taxon>Gekko</taxon>
    </lineage>
</organism>
<dbReference type="InterPro" id="IPR039015">
    <property type="entry name" value="ENDOD1"/>
</dbReference>
<keyword evidence="1" id="KW-0732">Signal</keyword>
<evidence type="ECO:0000313" key="5">
    <source>
        <dbReference type="RefSeq" id="XP_015280178.1"/>
    </source>
</evidence>
<name>A0ABM1L2J1_GEKJA</name>
<gene>
    <name evidence="5" type="primary">LOC107121716</name>
</gene>
<evidence type="ECO:0000259" key="2">
    <source>
        <dbReference type="SMART" id="SM00477"/>
    </source>
</evidence>
<dbReference type="PANTHER" id="PTHR21472:SF26">
    <property type="entry name" value="ENDONUCLEASE DOMAIN CONTAINING 1"/>
    <property type="match status" value="1"/>
</dbReference>
<protein>
    <submittedName>
        <fullName evidence="5">Endonuclease domain-containing 1 protein-like</fullName>
    </submittedName>
</protein>
<dbReference type="Gene3D" id="3.40.570.10">
    <property type="entry name" value="Extracellular Endonuclease, subunit A"/>
    <property type="match status" value="1"/>
</dbReference>
<dbReference type="InterPro" id="IPR044929">
    <property type="entry name" value="DNA/RNA_non-sp_Endonuclease_sf"/>
</dbReference>
<evidence type="ECO:0000313" key="4">
    <source>
        <dbReference type="Proteomes" id="UP000694871"/>
    </source>
</evidence>
<accession>A0ABM1L2J1</accession>
<dbReference type="RefSeq" id="XP_015280178.1">
    <property type="nucleotide sequence ID" value="XM_015424692.1"/>
</dbReference>
<reference evidence="5" key="1">
    <citation type="submission" date="2025-08" db="UniProtKB">
        <authorList>
            <consortium name="RefSeq"/>
        </authorList>
    </citation>
    <scope>IDENTIFICATION</scope>
</reference>
<dbReference type="SMART" id="SM00892">
    <property type="entry name" value="Endonuclease_NS"/>
    <property type="match status" value="1"/>
</dbReference>
<dbReference type="SUPFAM" id="SSF54060">
    <property type="entry name" value="His-Me finger endonucleases"/>
    <property type="match status" value="1"/>
</dbReference>
<dbReference type="Proteomes" id="UP000694871">
    <property type="component" value="Unplaced"/>
</dbReference>
<proteinExistence type="predicted"/>
<feature type="signal peptide" evidence="1">
    <location>
        <begin position="1"/>
        <end position="19"/>
    </location>
</feature>
<evidence type="ECO:0000256" key="1">
    <source>
        <dbReference type="SAM" id="SignalP"/>
    </source>
</evidence>